<dbReference type="FunFam" id="3.40.605.10:FF:000003">
    <property type="entry name" value="Methylmalonate-semialdehyde dehydrogenase [acylating]"/>
    <property type="match status" value="1"/>
</dbReference>
<keyword evidence="2" id="KW-0560">Oxidoreductase</keyword>
<dbReference type="EC" id="1.2.1.27" evidence="1"/>
<reference evidence="5" key="1">
    <citation type="journal article" date="2023" name="Comput. Struct. Biotechnol. J.">
        <title>Discovery of a novel marine Bacteroidetes with a rich repertoire of carbohydrate-active enzymes.</title>
        <authorList>
            <person name="Chen B."/>
            <person name="Liu G."/>
            <person name="Chen Q."/>
            <person name="Wang H."/>
            <person name="Liu L."/>
            <person name="Tang K."/>
        </authorList>
    </citation>
    <scope>NUCLEOTIDE SEQUENCE</scope>
    <source>
        <strain evidence="5">TK19036</strain>
    </source>
</reference>
<dbReference type="SUPFAM" id="SSF53720">
    <property type="entry name" value="ALDH-like"/>
    <property type="match status" value="1"/>
</dbReference>
<dbReference type="Gene3D" id="3.40.309.10">
    <property type="entry name" value="Aldehyde Dehydrogenase, Chain A, domain 2"/>
    <property type="match status" value="1"/>
</dbReference>
<dbReference type="GO" id="GO:0006574">
    <property type="term" value="P:L-valine catabolic process"/>
    <property type="evidence" value="ECO:0007669"/>
    <property type="project" value="TreeGrafter"/>
</dbReference>
<dbReference type="InterPro" id="IPR016160">
    <property type="entry name" value="Ald_DH_CS_CYS"/>
</dbReference>
<dbReference type="PROSITE" id="PS00070">
    <property type="entry name" value="ALDEHYDE_DEHYDR_CYS"/>
    <property type="match status" value="1"/>
</dbReference>
<dbReference type="GO" id="GO:0004491">
    <property type="term" value="F:methylmalonate-semialdehyde dehydrogenase (acylating, NAD) activity"/>
    <property type="evidence" value="ECO:0007669"/>
    <property type="project" value="UniProtKB-EC"/>
</dbReference>
<dbReference type="AlphaFoldDB" id="A0AA49GJG1"/>
<organism evidence="5">
    <name type="scientific">Roseihalotalea indica</name>
    <dbReference type="NCBI Taxonomy" id="2867963"/>
    <lineage>
        <taxon>Bacteria</taxon>
        <taxon>Pseudomonadati</taxon>
        <taxon>Bacteroidota</taxon>
        <taxon>Cytophagia</taxon>
        <taxon>Cytophagales</taxon>
        <taxon>Catalimonadaceae</taxon>
        <taxon>Roseihalotalea</taxon>
    </lineage>
</organism>
<gene>
    <name evidence="5" type="ORF">K4G66_20750</name>
</gene>
<dbReference type="GO" id="GO:0006210">
    <property type="term" value="P:thymine catabolic process"/>
    <property type="evidence" value="ECO:0007669"/>
    <property type="project" value="TreeGrafter"/>
</dbReference>
<protein>
    <recommendedName>
        <fullName evidence="1">methylmalonate-semialdehyde dehydrogenase (CoA acylating)</fullName>
        <ecNumber evidence="1">1.2.1.27</ecNumber>
    </recommendedName>
</protein>
<dbReference type="EMBL" id="CP120682">
    <property type="protein sequence ID" value="WKN34806.1"/>
    <property type="molecule type" value="Genomic_DNA"/>
</dbReference>
<dbReference type="InterPro" id="IPR015590">
    <property type="entry name" value="Aldehyde_DH_dom"/>
</dbReference>
<name>A0AA49GJG1_9BACT</name>
<evidence type="ECO:0000313" key="5">
    <source>
        <dbReference type="EMBL" id="WKN34806.1"/>
    </source>
</evidence>
<keyword evidence="3" id="KW-0520">NAD</keyword>
<dbReference type="Pfam" id="PF00171">
    <property type="entry name" value="Aldedh"/>
    <property type="match status" value="1"/>
</dbReference>
<accession>A0AA49GJG1</accession>
<feature type="domain" description="Aldehyde dehydrogenase" evidence="4">
    <location>
        <begin position="12"/>
        <end position="478"/>
    </location>
</feature>
<evidence type="ECO:0000256" key="3">
    <source>
        <dbReference type="ARBA" id="ARBA00023027"/>
    </source>
</evidence>
<reference evidence="5" key="2">
    <citation type="journal article" date="2024" name="Antonie Van Leeuwenhoek">
        <title>Roseihalotalea indica gen. nov., sp. nov., a halophilic Bacteroidetes from mesopelagic Southwest Indian Ocean with higher carbohydrate metabolic potential.</title>
        <authorList>
            <person name="Chen B."/>
            <person name="Zhang M."/>
            <person name="Lin D."/>
            <person name="Ye J."/>
            <person name="Tang K."/>
        </authorList>
    </citation>
    <scope>NUCLEOTIDE SEQUENCE</scope>
    <source>
        <strain evidence="5">TK19036</strain>
    </source>
</reference>
<dbReference type="CDD" id="cd07085">
    <property type="entry name" value="ALDH_F6_MMSDH"/>
    <property type="match status" value="1"/>
</dbReference>
<dbReference type="InterPro" id="IPR016163">
    <property type="entry name" value="Ald_DH_C"/>
</dbReference>
<dbReference type="Gene3D" id="3.40.605.10">
    <property type="entry name" value="Aldehyde Dehydrogenase, Chain A, domain 1"/>
    <property type="match status" value="1"/>
</dbReference>
<evidence type="ECO:0000259" key="4">
    <source>
        <dbReference type="Pfam" id="PF00171"/>
    </source>
</evidence>
<dbReference type="InterPro" id="IPR016162">
    <property type="entry name" value="Ald_DH_N"/>
</dbReference>
<dbReference type="InterPro" id="IPR010061">
    <property type="entry name" value="MeMal-semiAld_DH"/>
</dbReference>
<proteinExistence type="predicted"/>
<evidence type="ECO:0000256" key="1">
    <source>
        <dbReference type="ARBA" id="ARBA00013048"/>
    </source>
</evidence>
<dbReference type="NCBIfam" id="TIGR01722">
    <property type="entry name" value="MMSDH"/>
    <property type="match status" value="1"/>
</dbReference>
<dbReference type="InterPro" id="IPR016161">
    <property type="entry name" value="Ald_DH/histidinol_DH"/>
</dbReference>
<dbReference type="FunFam" id="3.40.309.10:FF:000002">
    <property type="entry name" value="Methylmalonate-semialdehyde dehydrogenase (Acylating)"/>
    <property type="match status" value="1"/>
</dbReference>
<dbReference type="PANTHER" id="PTHR43866">
    <property type="entry name" value="MALONATE-SEMIALDEHYDE DEHYDROGENASE"/>
    <property type="match status" value="1"/>
</dbReference>
<dbReference type="PANTHER" id="PTHR43866:SF4">
    <property type="entry name" value="MALONATE-SEMIALDEHYDE DEHYDROGENASE"/>
    <property type="match status" value="1"/>
</dbReference>
<evidence type="ECO:0000256" key="2">
    <source>
        <dbReference type="ARBA" id="ARBA00023002"/>
    </source>
</evidence>
<sequence length="490" mass="53302">MEILQNYIGGNWVSSKEGSTVDVVNPASQEVLGKVPSGKGTASDVADVVAVASQAFTSWSQVPVMKRVQPLYKLKQLLEEHAEDIARTITMECGKTLAESRGELQRAIENVEVACGTPSLIQSEFSENIASGIDEFMIRQPLGVCACIAPFNFPGMIPFWFLPYAIACGNTFILKPSEKVPLTMIKVFQLIEQLDLPKGVINMVLGGRETVDALLDHPEVKAISFVGSTKIAKYVYSRGTANGKRVQAQGGAKNPVVILPDADIEMSTQIITDSVFGCAGQRCLAASNIITVGDEGRIKESLYEAARARTTGYGLDETVEMGPVITSESRSRVEQLIEQGVREGGRVLLDGRDARVEGFEKGNFIKPTILEGLPLNGEIIRTEIFGPVMSLIELKTVEDALELINGGNYGNMACLFTSSGANARKFRNQANAGNIGINIGVAAPMAQFPFSGWKESFFGDLHGQGRHAIEFFTQTKVVVERWPKEWSRKF</sequence>